<dbReference type="InterPro" id="IPR027417">
    <property type="entry name" value="P-loop_NTPase"/>
</dbReference>
<dbReference type="Gene3D" id="3.40.50.300">
    <property type="entry name" value="P-loop containing nucleotide triphosphate hydrolases"/>
    <property type="match status" value="1"/>
</dbReference>
<reference evidence="1 2" key="1">
    <citation type="submission" date="2017-01" db="EMBL/GenBank/DDBJ databases">
        <title>Bacillus cereus isolates.</title>
        <authorList>
            <person name="Beno S.M."/>
        </authorList>
    </citation>
    <scope>NUCLEOTIDE SEQUENCE [LARGE SCALE GENOMIC DNA]</scope>
    <source>
        <strain evidence="1 2">FSL K6-1030</strain>
    </source>
</reference>
<evidence type="ECO:0000313" key="1">
    <source>
        <dbReference type="EMBL" id="OOR72674.1"/>
    </source>
</evidence>
<sequence>MKTKLVFITGAPGVGKTETGQKLIHFCPNNSALIDTDKLGSIQPFKIDDDFYELVGKNLKACINNFHNHKYQLLIITGVLIPEGMYKHIIDFVSDKTKFEYKIYGLQANEETIINRINNDNKGQNPIQRKKWLHVNDEILHIEKIQIIDTTNFSIGEVVYAIRLLEML</sequence>
<evidence type="ECO:0008006" key="3">
    <source>
        <dbReference type="Google" id="ProtNLM"/>
    </source>
</evidence>
<comment type="caution">
    <text evidence="1">The sequence shown here is derived from an EMBL/GenBank/DDBJ whole genome shotgun (WGS) entry which is preliminary data.</text>
</comment>
<dbReference type="RefSeq" id="WP_078187183.1">
    <property type="nucleotide sequence ID" value="NZ_CP090082.1"/>
</dbReference>
<name>A0A9X6GDN9_BACCE</name>
<dbReference type="EMBL" id="MUAU01000106">
    <property type="protein sequence ID" value="OOR72674.1"/>
    <property type="molecule type" value="Genomic_DNA"/>
</dbReference>
<organism evidence="1 2">
    <name type="scientific">Bacillus cereus</name>
    <dbReference type="NCBI Taxonomy" id="1396"/>
    <lineage>
        <taxon>Bacteria</taxon>
        <taxon>Bacillati</taxon>
        <taxon>Bacillota</taxon>
        <taxon>Bacilli</taxon>
        <taxon>Bacillales</taxon>
        <taxon>Bacillaceae</taxon>
        <taxon>Bacillus</taxon>
        <taxon>Bacillus cereus group</taxon>
    </lineage>
</organism>
<gene>
    <name evidence="1" type="ORF">BLX06_23450</name>
</gene>
<protein>
    <recommendedName>
        <fullName evidence="3">AAA family ATPase</fullName>
    </recommendedName>
</protein>
<accession>A0A9X6GDN9</accession>
<dbReference type="AlphaFoldDB" id="A0A9X6GDN9"/>
<dbReference type="SUPFAM" id="SSF52540">
    <property type="entry name" value="P-loop containing nucleoside triphosphate hydrolases"/>
    <property type="match status" value="1"/>
</dbReference>
<proteinExistence type="predicted"/>
<dbReference type="Proteomes" id="UP000190641">
    <property type="component" value="Unassembled WGS sequence"/>
</dbReference>
<evidence type="ECO:0000313" key="2">
    <source>
        <dbReference type="Proteomes" id="UP000190641"/>
    </source>
</evidence>